<dbReference type="PANTHER" id="PTHR44259:SF37">
    <property type="entry name" value="DUF1618 DOMAIN-CONTAINING PROTEIN"/>
    <property type="match status" value="1"/>
</dbReference>
<dbReference type="AlphaFoldDB" id="A0AAF0PUR1"/>
<dbReference type="Proteomes" id="UP001234989">
    <property type="component" value="Chromosome 1"/>
</dbReference>
<evidence type="ECO:0000313" key="3">
    <source>
        <dbReference type="Proteomes" id="UP001234989"/>
    </source>
</evidence>
<feature type="domain" description="KIB1-4 beta-propeller" evidence="1">
    <location>
        <begin position="2"/>
        <end position="224"/>
    </location>
</feature>
<evidence type="ECO:0000313" key="2">
    <source>
        <dbReference type="EMBL" id="WMV10280.1"/>
    </source>
</evidence>
<gene>
    <name evidence="2" type="ORF">MTR67_003665</name>
</gene>
<accession>A0AAF0PUR1</accession>
<dbReference type="InterPro" id="IPR005174">
    <property type="entry name" value="KIB1-4_b-propeller"/>
</dbReference>
<proteinExistence type="predicted"/>
<sequence length="253" mass="29931">MVICGHYDLLTFCRRPGDANCWIAIDGPLRQYTQIVFHRQKKLFFALTHLRELEAWDLRNDPIKRFLIQSENLGLGNDWPISLVDEDDLECKSFYCWHTDYLVYDDQTHELFIVTRYTIASIDQEDETLIPPEDNLDDQYPYQTLAFDVFKLDFINDDHVELQYLHDTLADRAFFIGSNTGFALSTTQFPELKPNSIYFTDNQTWAYRSRKNLNYGGHDLGIYDYKVRRISSCYYPVDLDKLQRILPAPIWHT</sequence>
<keyword evidence="3" id="KW-1185">Reference proteome</keyword>
<protein>
    <recommendedName>
        <fullName evidence="1">KIB1-4 beta-propeller domain-containing protein</fullName>
    </recommendedName>
</protein>
<organism evidence="2 3">
    <name type="scientific">Solanum verrucosum</name>
    <dbReference type="NCBI Taxonomy" id="315347"/>
    <lineage>
        <taxon>Eukaryota</taxon>
        <taxon>Viridiplantae</taxon>
        <taxon>Streptophyta</taxon>
        <taxon>Embryophyta</taxon>
        <taxon>Tracheophyta</taxon>
        <taxon>Spermatophyta</taxon>
        <taxon>Magnoliopsida</taxon>
        <taxon>eudicotyledons</taxon>
        <taxon>Gunneridae</taxon>
        <taxon>Pentapetalae</taxon>
        <taxon>asterids</taxon>
        <taxon>lamiids</taxon>
        <taxon>Solanales</taxon>
        <taxon>Solanaceae</taxon>
        <taxon>Solanoideae</taxon>
        <taxon>Solaneae</taxon>
        <taxon>Solanum</taxon>
    </lineage>
</organism>
<dbReference type="EMBL" id="CP133612">
    <property type="protein sequence ID" value="WMV10280.1"/>
    <property type="molecule type" value="Genomic_DNA"/>
</dbReference>
<dbReference type="Pfam" id="PF03478">
    <property type="entry name" value="Beta-prop_KIB1-4"/>
    <property type="match status" value="1"/>
</dbReference>
<reference evidence="2" key="1">
    <citation type="submission" date="2023-08" db="EMBL/GenBank/DDBJ databases">
        <title>A de novo genome assembly of Solanum verrucosum Schlechtendal, a Mexican diploid species geographically isolated from the other diploid A-genome species in potato relatives.</title>
        <authorList>
            <person name="Hosaka K."/>
        </authorList>
    </citation>
    <scope>NUCLEOTIDE SEQUENCE</scope>
    <source>
        <tissue evidence="2">Young leaves</tissue>
    </source>
</reference>
<dbReference type="InterPro" id="IPR050942">
    <property type="entry name" value="F-box_BR-signaling"/>
</dbReference>
<evidence type="ECO:0000259" key="1">
    <source>
        <dbReference type="Pfam" id="PF03478"/>
    </source>
</evidence>
<name>A0AAF0PUR1_SOLVR</name>
<dbReference type="PANTHER" id="PTHR44259">
    <property type="entry name" value="OS07G0183000 PROTEIN-RELATED"/>
    <property type="match status" value="1"/>
</dbReference>